<keyword evidence="7" id="KW-0378">Hydrolase</keyword>
<evidence type="ECO:0000256" key="1">
    <source>
        <dbReference type="ARBA" id="ARBA00000306"/>
    </source>
</evidence>
<evidence type="ECO:0000256" key="15">
    <source>
        <dbReference type="PIRSR" id="PIRSR600246-2"/>
    </source>
</evidence>
<dbReference type="Proteomes" id="UP000694890">
    <property type="component" value="Linkage group LG16_LG22"/>
</dbReference>
<evidence type="ECO:0000256" key="5">
    <source>
        <dbReference type="ARBA" id="ARBA00022280"/>
    </source>
</evidence>
<evidence type="ECO:0000256" key="8">
    <source>
        <dbReference type="ARBA" id="ARBA00022813"/>
    </source>
</evidence>
<dbReference type="InterPro" id="IPR033844">
    <property type="entry name" value="ASRGL1_meta"/>
</dbReference>
<keyword evidence="6" id="KW-0645">Protease</keyword>
<dbReference type="SUPFAM" id="SSF56235">
    <property type="entry name" value="N-terminal nucleophile aminohydrolases (Ntn hydrolases)"/>
    <property type="match status" value="1"/>
</dbReference>
<dbReference type="GeneID" id="108894525"/>
<dbReference type="CDD" id="cd04702">
    <property type="entry name" value="ASRGL1_like"/>
    <property type="match status" value="1"/>
</dbReference>
<evidence type="ECO:0000256" key="6">
    <source>
        <dbReference type="ARBA" id="ARBA00022670"/>
    </source>
</evidence>
<reference evidence="18" key="1">
    <citation type="submission" date="2025-08" db="UniProtKB">
        <authorList>
            <consortium name="RefSeq"/>
        </authorList>
    </citation>
    <scope>IDENTIFICATION</scope>
    <source>
        <tissue evidence="18">Brain</tissue>
    </source>
</reference>
<feature type="binding site" evidence="15">
    <location>
        <begin position="229"/>
        <end position="232"/>
    </location>
    <ligand>
        <name>substrate</name>
    </ligand>
</feature>
<dbReference type="EC" id="3.5.1.1" evidence="4"/>
<keyword evidence="8" id="KW-0068">Autocatalytic cleavage</keyword>
<evidence type="ECO:0000256" key="4">
    <source>
        <dbReference type="ARBA" id="ARBA00012920"/>
    </source>
</evidence>
<dbReference type="GO" id="GO:0033345">
    <property type="term" value="P:L-asparagine catabolic process via L-aspartate"/>
    <property type="evidence" value="ECO:0007669"/>
    <property type="project" value="TreeGrafter"/>
</dbReference>
<comment type="similarity">
    <text evidence="2">Belongs to the Ntn-hydrolase family.</text>
</comment>
<dbReference type="RefSeq" id="XP_050932742.1">
    <property type="nucleotide sequence ID" value="XM_051076785.1"/>
</dbReference>
<protein>
    <recommendedName>
        <fullName evidence="5">Isoaspartyl peptidase/L-asparaginase</fullName>
        <ecNumber evidence="3">3.4.19.5</ecNumber>
        <ecNumber evidence="4">3.5.1.1</ecNumber>
    </recommendedName>
    <alternativeName>
        <fullName evidence="9">Asparaginase-like protein 1</fullName>
    </alternativeName>
    <alternativeName>
        <fullName evidence="12">Beta-aspartyl-peptidase</fullName>
    </alternativeName>
    <alternativeName>
        <fullName evidence="10">Isoaspartyl dipeptidase</fullName>
    </alternativeName>
    <alternativeName>
        <fullName evidence="11">L-asparagine amidohydrolase</fullName>
    </alternativeName>
</protein>
<feature type="binding site" evidence="15">
    <location>
        <begin position="206"/>
        <end position="209"/>
    </location>
    <ligand>
        <name>substrate</name>
    </ligand>
</feature>
<evidence type="ECO:0000256" key="7">
    <source>
        <dbReference type="ARBA" id="ARBA00022801"/>
    </source>
</evidence>
<evidence type="ECO:0000256" key="16">
    <source>
        <dbReference type="PIRSR" id="PIRSR600246-3"/>
    </source>
</evidence>
<sequence length="319" mass="33492">MECRGKELKMSAVVVVHGGAWTIPDELAEASVNGVKAAACEGFSVLKRGGNAVDAVEAAVRAMEDNTVFNAGHGAALNTDGEVELDAIIMDGRTLASGAVSCVKNIANPVSLARAVMEKTAHIMLTGRGANMFAESIGIVTVPTETLVTEYEMKEWEKHKNYVTGVMEDFNSQWAHDTVGAVAVDCAGNVACATSTGGIRNKMVGRVGDSPIIGSGGYADNFTGAVSCTGHGESILKVTLARLILSHIEQGKSVADASQLSLQYMGDRVQGAGGAIVVSPSGKWAATFTTERMAWAAVENDVLWYGLDPNKRLKEQLSK</sequence>
<evidence type="ECO:0000313" key="18">
    <source>
        <dbReference type="RefSeq" id="XP_050932742.1"/>
    </source>
</evidence>
<organism evidence="17 18">
    <name type="scientific">Lates calcarifer</name>
    <name type="common">Barramundi</name>
    <name type="synonym">Holocentrus calcarifer</name>
    <dbReference type="NCBI Taxonomy" id="8187"/>
    <lineage>
        <taxon>Eukaryota</taxon>
        <taxon>Metazoa</taxon>
        <taxon>Chordata</taxon>
        <taxon>Craniata</taxon>
        <taxon>Vertebrata</taxon>
        <taxon>Euteleostomi</taxon>
        <taxon>Actinopterygii</taxon>
        <taxon>Neopterygii</taxon>
        <taxon>Teleostei</taxon>
        <taxon>Neoteleostei</taxon>
        <taxon>Acanthomorphata</taxon>
        <taxon>Carangaria</taxon>
        <taxon>Carangaria incertae sedis</taxon>
        <taxon>Centropomidae</taxon>
        <taxon>Lates</taxon>
    </lineage>
</organism>
<evidence type="ECO:0000256" key="12">
    <source>
        <dbReference type="ARBA" id="ARBA00030667"/>
    </source>
</evidence>
<comment type="catalytic activity">
    <reaction evidence="1">
        <text>Cleavage of a beta-linked Asp residue from the N-terminus of a polypeptide.</text>
        <dbReference type="EC" id="3.4.19.5"/>
    </reaction>
</comment>
<dbReference type="GO" id="GO:0005737">
    <property type="term" value="C:cytoplasm"/>
    <property type="evidence" value="ECO:0007669"/>
    <property type="project" value="TreeGrafter"/>
</dbReference>
<gene>
    <name evidence="18" type="primary">si:dkey-103j14.5</name>
</gene>
<dbReference type="InterPro" id="IPR000246">
    <property type="entry name" value="Peptidase_T2"/>
</dbReference>
<dbReference type="PANTHER" id="PTHR10188">
    <property type="entry name" value="L-ASPARAGINASE"/>
    <property type="match status" value="1"/>
</dbReference>
<evidence type="ECO:0000256" key="3">
    <source>
        <dbReference type="ARBA" id="ARBA00012879"/>
    </source>
</evidence>
<dbReference type="FunFam" id="3.60.20.30:FF:000001">
    <property type="entry name" value="Isoaspartyl peptidase/L-asparaginase"/>
    <property type="match status" value="1"/>
</dbReference>
<dbReference type="GO" id="GO:0006508">
    <property type="term" value="P:proteolysis"/>
    <property type="evidence" value="ECO:0007669"/>
    <property type="project" value="UniProtKB-KW"/>
</dbReference>
<dbReference type="PANTHER" id="PTHR10188:SF35">
    <property type="entry name" value="ISOASPARTYL PEPTIDASE_L-ASPARAGINASE"/>
    <property type="match status" value="1"/>
</dbReference>
<dbReference type="AlphaFoldDB" id="A0AAJ8DVM6"/>
<feature type="active site" description="Nucleophile" evidence="14">
    <location>
        <position position="178"/>
    </location>
</feature>
<dbReference type="GO" id="GO:0008798">
    <property type="term" value="F:beta-aspartyl-peptidase activity"/>
    <property type="evidence" value="ECO:0007669"/>
    <property type="project" value="UniProtKB-EC"/>
</dbReference>
<evidence type="ECO:0000256" key="2">
    <source>
        <dbReference type="ARBA" id="ARBA00010872"/>
    </source>
</evidence>
<proteinExistence type="inferred from homology"/>
<dbReference type="Pfam" id="PF01112">
    <property type="entry name" value="Asparaginase_2"/>
    <property type="match status" value="1"/>
</dbReference>
<evidence type="ECO:0000313" key="17">
    <source>
        <dbReference type="Proteomes" id="UP000694890"/>
    </source>
</evidence>
<dbReference type="Gene3D" id="3.60.20.30">
    <property type="entry name" value="(Glycosyl)asparaginase"/>
    <property type="match status" value="1"/>
</dbReference>
<evidence type="ECO:0000256" key="10">
    <source>
        <dbReference type="ARBA" id="ARBA00029780"/>
    </source>
</evidence>
<evidence type="ECO:0000256" key="9">
    <source>
        <dbReference type="ARBA" id="ARBA00029701"/>
    </source>
</evidence>
<feature type="site" description="Cleavage; by autolysis" evidence="16">
    <location>
        <begin position="177"/>
        <end position="178"/>
    </location>
</feature>
<name>A0AAJ8DVM6_LATCA</name>
<evidence type="ECO:0000256" key="11">
    <source>
        <dbReference type="ARBA" id="ARBA00030414"/>
    </source>
</evidence>
<dbReference type="EC" id="3.4.19.5" evidence="3"/>
<dbReference type="GO" id="GO:0004067">
    <property type="term" value="F:asparaginase activity"/>
    <property type="evidence" value="ECO:0007669"/>
    <property type="project" value="UniProtKB-EC"/>
</dbReference>
<evidence type="ECO:0000256" key="14">
    <source>
        <dbReference type="PIRSR" id="PIRSR600246-1"/>
    </source>
</evidence>
<dbReference type="KEGG" id="lcf:108894525"/>
<dbReference type="InterPro" id="IPR029055">
    <property type="entry name" value="Ntn_hydrolases_N"/>
</dbReference>
<comment type="catalytic activity">
    <reaction evidence="13">
        <text>L-asparagine + H2O = L-aspartate + NH4(+)</text>
        <dbReference type="Rhea" id="RHEA:21016"/>
        <dbReference type="ChEBI" id="CHEBI:15377"/>
        <dbReference type="ChEBI" id="CHEBI:28938"/>
        <dbReference type="ChEBI" id="CHEBI:29991"/>
        <dbReference type="ChEBI" id="CHEBI:58048"/>
        <dbReference type="EC" id="3.5.1.1"/>
    </reaction>
</comment>
<accession>A0AAJ8DVM6</accession>
<evidence type="ECO:0000256" key="13">
    <source>
        <dbReference type="ARBA" id="ARBA00049366"/>
    </source>
</evidence>